<gene>
    <name evidence="2" type="ORF">FB381_1719</name>
</gene>
<dbReference type="OrthoDB" id="4559029at2"/>
<organism evidence="2 3">
    <name type="scientific">Nocardioides albertanoniae</name>
    <dbReference type="NCBI Taxonomy" id="1175486"/>
    <lineage>
        <taxon>Bacteria</taxon>
        <taxon>Bacillati</taxon>
        <taxon>Actinomycetota</taxon>
        <taxon>Actinomycetes</taxon>
        <taxon>Propionibacteriales</taxon>
        <taxon>Nocardioidaceae</taxon>
        <taxon>Nocardioides</taxon>
    </lineage>
</organism>
<keyword evidence="1" id="KW-1133">Transmembrane helix</keyword>
<name>A0A543A5F5_9ACTN</name>
<feature type="transmembrane region" description="Helical" evidence="1">
    <location>
        <begin position="7"/>
        <end position="24"/>
    </location>
</feature>
<keyword evidence="1" id="KW-0812">Transmembrane</keyword>
<accession>A0A543A5F5</accession>
<dbReference type="EMBL" id="VFOV01000001">
    <property type="protein sequence ID" value="TQL67831.1"/>
    <property type="molecule type" value="Genomic_DNA"/>
</dbReference>
<proteinExistence type="predicted"/>
<reference evidence="2 3" key="1">
    <citation type="submission" date="2019-06" db="EMBL/GenBank/DDBJ databases">
        <title>Sequencing the genomes of 1000 actinobacteria strains.</title>
        <authorList>
            <person name="Klenk H.-P."/>
        </authorList>
    </citation>
    <scope>NUCLEOTIDE SEQUENCE [LARGE SCALE GENOMIC DNA]</scope>
    <source>
        <strain evidence="2 3">DSM 25218</strain>
    </source>
</reference>
<feature type="transmembrane region" description="Helical" evidence="1">
    <location>
        <begin position="72"/>
        <end position="92"/>
    </location>
</feature>
<dbReference type="AlphaFoldDB" id="A0A543A5F5"/>
<evidence type="ECO:0000256" key="1">
    <source>
        <dbReference type="SAM" id="Phobius"/>
    </source>
</evidence>
<evidence type="ECO:0000313" key="2">
    <source>
        <dbReference type="EMBL" id="TQL67831.1"/>
    </source>
</evidence>
<feature type="transmembrane region" description="Helical" evidence="1">
    <location>
        <begin position="112"/>
        <end position="131"/>
    </location>
</feature>
<dbReference type="RefSeq" id="WP_141779886.1">
    <property type="nucleotide sequence ID" value="NZ_VFOV01000001.1"/>
</dbReference>
<dbReference type="Proteomes" id="UP000320209">
    <property type="component" value="Unassembled WGS sequence"/>
</dbReference>
<sequence length="141" mass="14637">MSRARGLLILVGAVGIAYGAWLLVSRQRLDQIVEVGIWLAAAVVIHDGILAPVVVGLGWLGGRLLPRPVARGAVTTLVLLGPAVLVAIPVVGRFGEIADNPTLLDRDYTGGLVLFAILCVCAGVAVGVGGLRSPQRTDKEE</sequence>
<comment type="caution">
    <text evidence="2">The sequence shown here is derived from an EMBL/GenBank/DDBJ whole genome shotgun (WGS) entry which is preliminary data.</text>
</comment>
<protein>
    <submittedName>
        <fullName evidence="2">Uncharacterized protein</fullName>
    </submittedName>
</protein>
<keyword evidence="3" id="KW-1185">Reference proteome</keyword>
<keyword evidence="1" id="KW-0472">Membrane</keyword>
<feature type="transmembrane region" description="Helical" evidence="1">
    <location>
        <begin position="36"/>
        <end position="60"/>
    </location>
</feature>
<evidence type="ECO:0000313" key="3">
    <source>
        <dbReference type="Proteomes" id="UP000320209"/>
    </source>
</evidence>